<evidence type="ECO:0000256" key="12">
    <source>
        <dbReference type="HAMAP-Rule" id="MF_00974"/>
    </source>
</evidence>
<keyword evidence="2 12" id="KW-0639">Primosome</keyword>
<keyword evidence="10 12" id="KW-0238">DNA-binding</keyword>
<dbReference type="SMART" id="SM00400">
    <property type="entry name" value="ZnF_CHCC"/>
    <property type="match status" value="1"/>
</dbReference>
<comment type="catalytic activity">
    <reaction evidence="12">
        <text>ssDNA + n NTP = ssDNA/pppN(pN)n-1 hybrid + (n-1) diphosphate.</text>
        <dbReference type="EC" id="2.7.7.101"/>
    </reaction>
</comment>
<dbReference type="InterPro" id="IPR036977">
    <property type="entry name" value="DNA_primase_Znf_CHC2"/>
</dbReference>
<evidence type="ECO:0000256" key="7">
    <source>
        <dbReference type="ARBA" id="ARBA00022771"/>
    </source>
</evidence>
<dbReference type="InterPro" id="IPR019475">
    <property type="entry name" value="DNA_primase_DnaB-bd"/>
</dbReference>
<evidence type="ECO:0000256" key="1">
    <source>
        <dbReference type="ARBA" id="ARBA00022478"/>
    </source>
</evidence>
<dbReference type="PIRSF" id="PIRSF002811">
    <property type="entry name" value="DnaG"/>
    <property type="match status" value="1"/>
</dbReference>
<dbReference type="Gene3D" id="1.10.860.10">
    <property type="entry name" value="DNAb Helicase, Chain A"/>
    <property type="match status" value="1"/>
</dbReference>
<dbReference type="EMBL" id="JAYJLD010000003">
    <property type="protein sequence ID" value="MEB3100679.1"/>
    <property type="molecule type" value="Genomic_DNA"/>
</dbReference>
<evidence type="ECO:0000256" key="13">
    <source>
        <dbReference type="PIRNR" id="PIRNR002811"/>
    </source>
</evidence>
<evidence type="ECO:0000313" key="16">
    <source>
        <dbReference type="Proteomes" id="UP001310386"/>
    </source>
</evidence>
<comment type="subunit">
    <text evidence="12">Monomer. Interacts with DnaB.</text>
</comment>
<sequence>MNFGNIPDDVIAAVLKYHEIVEVVSKYVHLAKQGRNFKGLCPFHSEKSPSFTVSPDKQIFNCFGCGTAGNAIKFVMEIEGLTFPEAVRQLAEEADIPIGWESAPAEETAGQKEKRLIIEGHELAAKWYNYLLKNSELGKPAMEYLRGRGFTDRMIDEFQIGYSPPMWDKLCQFLNSRNINLAIMEKGGLVSANSEGNGYLDRFRDRIMFPIRDARGRTVAFAGRVLKEAQPKYLNTPETVLFNKSSILYNLDRAKSSIRKSRKAVLFEGYADVIKAWDAGAANGVATMGTALTEEHARVLKRFADEVIVCYDGDDAGQAAAFKSLALLERSGCNAQVAILPGRMDPDEYISVNGAQKFLSEIINSAVPSTKFKLIYLQRNHILQKDEGKLKYIQEALKIIAELHSPTEREHYVKELSHDFQYSIQSLNEQLHQIREQLQKKKNFGDNKENSWNNVMNDRRTEKTSPVLLPAFHNAERKLLAVMMEDADVALYVREQLGDRFNVEAHAALAAYLYAYYADGNEPDASRYMATLHNEQLEKVASSIAMTDSTGGINDKVIDDYIREIKKYPQLAALELKKEEIARAERAGDVIRAAQIASEIISLERQLKTL</sequence>
<accession>A0ABU5ZDU9</accession>
<evidence type="ECO:0000256" key="3">
    <source>
        <dbReference type="ARBA" id="ARBA00022679"/>
    </source>
</evidence>
<dbReference type="Pfam" id="PF10410">
    <property type="entry name" value="DnaB_bind"/>
    <property type="match status" value="1"/>
</dbReference>
<feature type="zinc finger region" description="CHC2-type" evidence="12">
    <location>
        <begin position="41"/>
        <end position="65"/>
    </location>
</feature>
<evidence type="ECO:0000256" key="6">
    <source>
        <dbReference type="ARBA" id="ARBA00022723"/>
    </source>
</evidence>
<dbReference type="Gene3D" id="3.90.980.10">
    <property type="entry name" value="DNA primase, catalytic core, N-terminal domain"/>
    <property type="match status" value="1"/>
</dbReference>
<keyword evidence="5 12" id="KW-0235">DNA replication</keyword>
<dbReference type="InterPro" id="IPR016136">
    <property type="entry name" value="DNA_helicase_N/primase_C"/>
</dbReference>
<proteinExistence type="inferred from homology"/>
<evidence type="ECO:0000256" key="2">
    <source>
        <dbReference type="ARBA" id="ARBA00022515"/>
    </source>
</evidence>
<dbReference type="RefSeq" id="WP_371752794.1">
    <property type="nucleotide sequence ID" value="NZ_JAYJLD010000003.1"/>
</dbReference>
<protein>
    <recommendedName>
        <fullName evidence="12 13">DNA primase</fullName>
        <ecNumber evidence="12">2.7.7.101</ecNumber>
    </recommendedName>
</protein>
<keyword evidence="9" id="KW-0460">Magnesium</keyword>
<dbReference type="SUPFAM" id="SSF57783">
    <property type="entry name" value="Zinc beta-ribbon"/>
    <property type="match status" value="1"/>
</dbReference>
<feature type="domain" description="Toprim" evidence="14">
    <location>
        <begin position="262"/>
        <end position="345"/>
    </location>
</feature>
<keyword evidence="16" id="KW-1185">Reference proteome</keyword>
<dbReference type="Gene3D" id="3.40.1360.10">
    <property type="match status" value="1"/>
</dbReference>
<comment type="cofactor">
    <cofactor evidence="12 13">
        <name>Zn(2+)</name>
        <dbReference type="ChEBI" id="CHEBI:29105"/>
    </cofactor>
    <text evidence="12 13">Binds 1 zinc ion per monomer.</text>
</comment>
<dbReference type="Pfam" id="PF08275">
    <property type="entry name" value="DNAG_N"/>
    <property type="match status" value="1"/>
</dbReference>
<keyword evidence="3 12" id="KW-0808">Transferase</keyword>
<dbReference type="Pfam" id="PF01807">
    <property type="entry name" value="Zn_ribbon_DnaG"/>
    <property type="match status" value="1"/>
</dbReference>
<dbReference type="Gene3D" id="3.90.580.10">
    <property type="entry name" value="Zinc finger, CHC2-type domain"/>
    <property type="match status" value="1"/>
</dbReference>
<dbReference type="InterPro" id="IPR006295">
    <property type="entry name" value="DNA_primase_DnaG"/>
</dbReference>
<dbReference type="InterPro" id="IPR002694">
    <property type="entry name" value="Znf_CHC2"/>
</dbReference>
<dbReference type="Pfam" id="PF13155">
    <property type="entry name" value="Toprim_2"/>
    <property type="match status" value="1"/>
</dbReference>
<comment type="function">
    <text evidence="12 13">RNA polymerase that catalyzes the synthesis of short RNA molecules used as primers for DNA polymerase during DNA replication.</text>
</comment>
<dbReference type="SMART" id="SM00493">
    <property type="entry name" value="TOPRIM"/>
    <property type="match status" value="1"/>
</dbReference>
<dbReference type="InterPro" id="IPR050219">
    <property type="entry name" value="DnaG_primase"/>
</dbReference>
<keyword evidence="11 12" id="KW-0804">Transcription</keyword>
<dbReference type="InterPro" id="IPR013264">
    <property type="entry name" value="DNAG_N"/>
</dbReference>
<evidence type="ECO:0000256" key="5">
    <source>
        <dbReference type="ARBA" id="ARBA00022705"/>
    </source>
</evidence>
<keyword evidence="6 12" id="KW-0479">Metal-binding</keyword>
<evidence type="ECO:0000256" key="10">
    <source>
        <dbReference type="ARBA" id="ARBA00023125"/>
    </source>
</evidence>
<comment type="similarity">
    <text evidence="12 13">Belongs to the DnaG primase family.</text>
</comment>
<dbReference type="PANTHER" id="PTHR30313">
    <property type="entry name" value="DNA PRIMASE"/>
    <property type="match status" value="1"/>
</dbReference>
<dbReference type="InterPro" id="IPR034151">
    <property type="entry name" value="TOPRIM_DnaG_bac"/>
</dbReference>
<dbReference type="InterPro" id="IPR030846">
    <property type="entry name" value="DnaG_bac"/>
</dbReference>
<dbReference type="NCBIfam" id="TIGR01391">
    <property type="entry name" value="dnaG"/>
    <property type="match status" value="1"/>
</dbReference>
<evidence type="ECO:0000259" key="14">
    <source>
        <dbReference type="PROSITE" id="PS50880"/>
    </source>
</evidence>
<dbReference type="PROSITE" id="PS50880">
    <property type="entry name" value="TOPRIM"/>
    <property type="match status" value="1"/>
</dbReference>
<dbReference type="InterPro" id="IPR006171">
    <property type="entry name" value="TOPRIM_dom"/>
</dbReference>
<gene>
    <name evidence="12 15" type="primary">dnaG</name>
    <name evidence="15" type="ORF">VF724_03295</name>
</gene>
<organism evidence="15 16">
    <name type="scientific">Ferviditalea candida</name>
    <dbReference type="NCBI Taxonomy" id="3108399"/>
    <lineage>
        <taxon>Bacteria</taxon>
        <taxon>Bacillati</taxon>
        <taxon>Bacillota</taxon>
        <taxon>Bacilli</taxon>
        <taxon>Bacillales</taxon>
        <taxon>Paenibacillaceae</taxon>
        <taxon>Ferviditalea</taxon>
    </lineage>
</organism>
<dbReference type="Proteomes" id="UP001310386">
    <property type="component" value="Unassembled WGS sequence"/>
</dbReference>
<dbReference type="SUPFAM" id="SSF56731">
    <property type="entry name" value="DNA primase core"/>
    <property type="match status" value="1"/>
</dbReference>
<evidence type="ECO:0000256" key="9">
    <source>
        <dbReference type="ARBA" id="ARBA00022842"/>
    </source>
</evidence>
<dbReference type="CDD" id="cd03364">
    <property type="entry name" value="TOPRIM_DnaG_primases"/>
    <property type="match status" value="1"/>
</dbReference>
<name>A0ABU5ZDU9_9BACL</name>
<evidence type="ECO:0000256" key="8">
    <source>
        <dbReference type="ARBA" id="ARBA00022833"/>
    </source>
</evidence>
<comment type="caution">
    <text evidence="15">The sequence shown here is derived from an EMBL/GenBank/DDBJ whole genome shotgun (WGS) entry which is preliminary data.</text>
</comment>
<keyword evidence="8 12" id="KW-0862">Zinc</keyword>
<dbReference type="Gene3D" id="6.10.140.360">
    <property type="match status" value="1"/>
</dbReference>
<comment type="domain">
    <text evidence="12">Contains an N-terminal zinc-binding domain, a central core domain that contains the primase activity, and a C-terminal DnaB-binding domain.</text>
</comment>
<dbReference type="InterPro" id="IPR037068">
    <property type="entry name" value="DNA_primase_core_N_sf"/>
</dbReference>
<evidence type="ECO:0000256" key="11">
    <source>
        <dbReference type="ARBA" id="ARBA00023163"/>
    </source>
</evidence>
<reference evidence="15" key="1">
    <citation type="submission" date="2023-12" db="EMBL/GenBank/DDBJ databases">
        <title>Fervidustalea candida gen. nov., sp. nov., a novel member of the family Paenibacillaceae isolated from a geothermal area.</title>
        <authorList>
            <person name="Li W.-J."/>
            <person name="Jiao J.-Y."/>
            <person name="Chen Y."/>
        </authorList>
    </citation>
    <scope>NUCLEOTIDE SEQUENCE</scope>
    <source>
        <strain evidence="15">SYSU GA230002</strain>
    </source>
</reference>
<dbReference type="PANTHER" id="PTHR30313:SF2">
    <property type="entry name" value="DNA PRIMASE"/>
    <property type="match status" value="1"/>
</dbReference>
<evidence type="ECO:0000256" key="4">
    <source>
        <dbReference type="ARBA" id="ARBA00022695"/>
    </source>
</evidence>
<keyword evidence="4 12" id="KW-0548">Nucleotidyltransferase</keyword>
<evidence type="ECO:0000313" key="15">
    <source>
        <dbReference type="EMBL" id="MEB3100679.1"/>
    </source>
</evidence>
<dbReference type="EC" id="2.7.7.101" evidence="12"/>
<keyword evidence="7 12" id="KW-0863">Zinc-finger</keyword>
<dbReference type="HAMAP" id="MF_00974">
    <property type="entry name" value="DNA_primase_DnaG"/>
    <property type="match status" value="1"/>
</dbReference>
<keyword evidence="1 12" id="KW-0240">DNA-directed RNA polymerase</keyword>